<reference evidence="2" key="3">
    <citation type="journal article" date="2010" name="Genome Res.">
        <title>Population genomic sequencing of Coccidioides fungi reveals recent hybridization and transposon control.</title>
        <authorList>
            <person name="Neafsey D.E."/>
            <person name="Barker B.M."/>
            <person name="Sharpton T.J."/>
            <person name="Stajich J.E."/>
            <person name="Park D.J."/>
            <person name="Whiston E."/>
            <person name="Hung C.-Y."/>
            <person name="McMahan C."/>
            <person name="White J."/>
            <person name="Sykes S."/>
            <person name="Heiman D."/>
            <person name="Young S."/>
            <person name="Zeng Q."/>
            <person name="Abouelleil A."/>
            <person name="Aftuck L."/>
            <person name="Bessette D."/>
            <person name="Brown A."/>
            <person name="FitzGerald M."/>
            <person name="Lui A."/>
            <person name="Macdonald J.P."/>
            <person name="Priest M."/>
            <person name="Orbach M.J."/>
            <person name="Galgiani J.N."/>
            <person name="Kirkland T.N."/>
            <person name="Cole G.T."/>
            <person name="Birren B.W."/>
            <person name="Henn M.R."/>
            <person name="Taylor J.W."/>
            <person name="Rounsley S.D."/>
        </authorList>
    </citation>
    <scope>NUCLEOTIDE SEQUENCE [LARGE SCALE GENOMIC DNA]</scope>
    <source>
        <strain evidence="2">RMSCC 3488</strain>
    </source>
</reference>
<sequence length="149" mass="16447">MSIGNDDSIRGTFYDIGWDILVDSKLQDSEATLAAGILRRRPPLPSSYLKALEILDEARILPAEVSVRDCLGTHCGEKNAALSPRIGYSKVKMGLHQVQRRLEADDNCSTKYNAPWRFERGETLRVSVTAKSDRSAGLEAKSTPARIEA</sequence>
<reference evidence="2" key="2">
    <citation type="journal article" date="2009" name="Genome Res.">
        <title>Comparative genomic analyses of the human fungal pathogens Coccidioides and their relatives.</title>
        <authorList>
            <person name="Sharpton T.J."/>
            <person name="Stajich J.E."/>
            <person name="Rounsley S.D."/>
            <person name="Gardner M.J."/>
            <person name="Wortman J.R."/>
            <person name="Jordar V.S."/>
            <person name="Maiti R."/>
            <person name="Kodira C.D."/>
            <person name="Neafsey D.E."/>
            <person name="Zeng Q."/>
            <person name="Hung C.-Y."/>
            <person name="McMahan C."/>
            <person name="Muszewska A."/>
            <person name="Grynberg M."/>
            <person name="Mandel M.A."/>
            <person name="Kellner E.M."/>
            <person name="Barker B.M."/>
            <person name="Galgiani J.N."/>
            <person name="Orbach M.J."/>
            <person name="Kirkland T.N."/>
            <person name="Cole G.T."/>
            <person name="Henn M.R."/>
            <person name="Birren B.W."/>
            <person name="Taylor J.W."/>
        </authorList>
    </citation>
    <scope>NUCLEOTIDE SEQUENCE [LARGE SCALE GENOMIC DNA]</scope>
    <source>
        <strain evidence="2">RMSCC 3488</strain>
    </source>
</reference>
<dbReference type="AlphaFoldDB" id="A0A0J6FJG2"/>
<evidence type="ECO:0000313" key="2">
    <source>
        <dbReference type="Proteomes" id="UP000054567"/>
    </source>
</evidence>
<dbReference type="EMBL" id="DS268114">
    <property type="protein sequence ID" value="KMM73306.1"/>
    <property type="molecule type" value="Genomic_DNA"/>
</dbReference>
<reference evidence="1 2" key="1">
    <citation type="submission" date="2007-06" db="EMBL/GenBank/DDBJ databases">
        <title>The Genome Sequence of Coccidioides posadasii RMSCC_3488.</title>
        <authorList>
            <consortium name="Coccidioides Genome Resources Consortium"/>
            <consortium name="The Broad Institute Genome Sequencing Platform"/>
            <person name="Henn M.R."/>
            <person name="Sykes S."/>
            <person name="Young S."/>
            <person name="Jaffe D."/>
            <person name="Berlin A."/>
            <person name="Alvarez P."/>
            <person name="Butler J."/>
            <person name="Gnerre S."/>
            <person name="Grabherr M."/>
            <person name="Mauceli E."/>
            <person name="Brockman W."/>
            <person name="Kodira C."/>
            <person name="Alvarado L."/>
            <person name="Zeng Q."/>
            <person name="Crawford M."/>
            <person name="Antoine C."/>
            <person name="Devon K."/>
            <person name="Galgiani J."/>
            <person name="Orsborn K."/>
            <person name="Lewis M.L."/>
            <person name="Nusbaum C."/>
            <person name="Galagan J."/>
            <person name="Birren B."/>
        </authorList>
    </citation>
    <scope>NUCLEOTIDE SEQUENCE [LARGE SCALE GENOMIC DNA]</scope>
    <source>
        <strain evidence="1 2">RMSCC 3488</strain>
    </source>
</reference>
<proteinExistence type="predicted"/>
<accession>A0A0J6FJG2</accession>
<protein>
    <submittedName>
        <fullName evidence="1">Uncharacterized protein</fullName>
    </submittedName>
</protein>
<gene>
    <name evidence="1" type="ORF">CPAG_09595</name>
</gene>
<evidence type="ECO:0000313" key="1">
    <source>
        <dbReference type="EMBL" id="KMM73306.1"/>
    </source>
</evidence>
<organism evidence="1 2">
    <name type="scientific">Coccidioides posadasii RMSCC 3488</name>
    <dbReference type="NCBI Taxonomy" id="454284"/>
    <lineage>
        <taxon>Eukaryota</taxon>
        <taxon>Fungi</taxon>
        <taxon>Dikarya</taxon>
        <taxon>Ascomycota</taxon>
        <taxon>Pezizomycotina</taxon>
        <taxon>Eurotiomycetes</taxon>
        <taxon>Eurotiomycetidae</taxon>
        <taxon>Onygenales</taxon>
        <taxon>Onygenaceae</taxon>
        <taxon>Coccidioides</taxon>
    </lineage>
</organism>
<name>A0A0J6FJG2_COCPO</name>
<dbReference type="VEuPathDB" id="FungiDB:CPAG_09595"/>
<dbReference type="Proteomes" id="UP000054567">
    <property type="component" value="Unassembled WGS sequence"/>
</dbReference>